<evidence type="ECO:0000313" key="4">
    <source>
        <dbReference type="Proteomes" id="UP000034024"/>
    </source>
</evidence>
<organism evidence="3 4">
    <name type="scientific">Deinococcus soli</name>
    <name type="common">ex Cha et al. 2016</name>
    <dbReference type="NCBI Taxonomy" id="1309411"/>
    <lineage>
        <taxon>Bacteria</taxon>
        <taxon>Thermotogati</taxon>
        <taxon>Deinococcota</taxon>
        <taxon>Deinococci</taxon>
        <taxon>Deinococcales</taxon>
        <taxon>Deinococcaceae</taxon>
        <taxon>Deinococcus</taxon>
    </lineage>
</organism>
<dbReference type="EMBL" id="CP011389">
    <property type="protein sequence ID" value="AKH16501.1"/>
    <property type="molecule type" value="Genomic_DNA"/>
</dbReference>
<protein>
    <submittedName>
        <fullName evidence="3">Uncharacterized protein</fullName>
    </submittedName>
</protein>
<gene>
    <name evidence="3" type="ORF">SY84_04885</name>
</gene>
<dbReference type="Proteomes" id="UP000034024">
    <property type="component" value="Chromosome"/>
</dbReference>
<accession>A0A0F7JK45</accession>
<dbReference type="RefSeq" id="WP_046843076.1">
    <property type="nucleotide sequence ID" value="NZ_CP011389.1"/>
</dbReference>
<feature type="compositionally biased region" description="Low complexity" evidence="1">
    <location>
        <begin position="171"/>
        <end position="182"/>
    </location>
</feature>
<dbReference type="AlphaFoldDB" id="A0A0F7JK45"/>
<feature type="signal peptide" evidence="2">
    <location>
        <begin position="1"/>
        <end position="21"/>
    </location>
</feature>
<keyword evidence="2" id="KW-0732">Signal</keyword>
<reference evidence="3 4" key="1">
    <citation type="submission" date="2015-01" db="EMBL/GenBank/DDBJ databases">
        <title>Deinococcus soli/N5/whole genome sequencing.</title>
        <authorList>
            <person name="Kim M.K."/>
            <person name="Srinivasan S."/>
            <person name="Lee J.-J."/>
        </authorList>
    </citation>
    <scope>NUCLEOTIDE SEQUENCE [LARGE SCALE GENOMIC DNA]</scope>
    <source>
        <strain evidence="3 4">N5</strain>
    </source>
</reference>
<name>A0A0F7JK45_9DEIO</name>
<evidence type="ECO:0000313" key="3">
    <source>
        <dbReference type="EMBL" id="AKH16501.1"/>
    </source>
</evidence>
<feature type="region of interest" description="Disordered" evidence="1">
    <location>
        <begin position="158"/>
        <end position="188"/>
    </location>
</feature>
<dbReference type="PATRIC" id="fig|1309411.5.peg.1003"/>
<sequence length="464" mass="50305">MRIRTAHLPLLALSTLSTAHAATFDVYTFTPPSGWTQTTTKGITRLSRTAGGQYCVFDLYPATKGSGNVTQDFRSEWNTLVVKPYAPDGAPEEEGGDPVGVWQSHLGGASFAYEGGTSLAVLATFSAASQAASVLMLGNDEQCLEQFDTFLTTLRLKAPTAQTPTPPAPSPTASKTTAAPAPGGLNTTPLKSTYKFDTTTFDDGWVSVVQKDWVLARRGTTTVRLHYPSGPSYNPDSDAALRDAWNTLVAPRYRDLQGYAQNFDTLNFERPYLATGTATSLETGQRVYVALFRQAESGWIEIVTPDRDTFLKTYRLDPTQFYGVDDTLLRPLRNLRGLNRFAVAASDLTGTWSSNAGGYTQWVNAFTGLSAGATGFSSNETFEFTGTGTYRWSLAMASGVVGAQTFSGAKSSGRHAMKGSWQISFSDIEGKPRVYNAYFEAGRGGQRILWMQSVGTYSAYVKVK</sequence>
<proteinExistence type="predicted"/>
<dbReference type="KEGG" id="dch:SY84_04885"/>
<feature type="chain" id="PRO_5002517386" evidence="2">
    <location>
        <begin position="22"/>
        <end position="464"/>
    </location>
</feature>
<keyword evidence="4" id="KW-1185">Reference proteome</keyword>
<evidence type="ECO:0000256" key="2">
    <source>
        <dbReference type="SAM" id="SignalP"/>
    </source>
</evidence>
<evidence type="ECO:0000256" key="1">
    <source>
        <dbReference type="SAM" id="MobiDB-lite"/>
    </source>
</evidence>
<dbReference type="OrthoDB" id="73386at2"/>